<keyword evidence="1" id="KW-0472">Membrane</keyword>
<protein>
    <submittedName>
        <fullName evidence="2">Uncharacterized protein</fullName>
    </submittedName>
</protein>
<feature type="transmembrane region" description="Helical" evidence="1">
    <location>
        <begin position="358"/>
        <end position="379"/>
    </location>
</feature>
<keyword evidence="3" id="KW-1185">Reference proteome</keyword>
<proteinExistence type="predicted"/>
<evidence type="ECO:0000256" key="1">
    <source>
        <dbReference type="SAM" id="Phobius"/>
    </source>
</evidence>
<sequence length="421" mass="49938">MIQKKLDICWAYMQIIRMEIGSRYSKDMEGIQRRYKLRYDWDIVKQPPWKTVLYGSLLSKFQGVLNSMTHQFLFLFLFFFSFFLCVCSPVLCLSHDTSTHSESSSLNHPTTYPTSITHQSNPIYLNHNYTVSLCSQLVLCLLKSFSFVLLIFSLWFYFEINQTQLYLIYCSIESYFIHSQCDHEIKIGEQAHKLLIISDMSYDHSKSAHQSYYFPYFPTHQKYNLFLLSLLTWAIHQFNLTCNVLQNHVAEVANGAMETALVSGIKILKSEVKTGIIWSLLFYTKNGFFGCFQEMDRWEGWKKGILTVRPLVRNIHSDICLCEVSAPIRFNTIIKRSQRTQELLLKFRWNPQWINSRFRLSFFCFSFWARHFIIAIFFLFFEIKIHSNDSILTWVLLCQYSLFYIQSLNYIFQFIYVGSLL</sequence>
<feature type="transmembrane region" description="Helical" evidence="1">
    <location>
        <begin position="391"/>
        <end position="412"/>
    </location>
</feature>
<accession>A0A0L6ULL2</accession>
<reference evidence="2 3" key="1">
    <citation type="submission" date="2015-08" db="EMBL/GenBank/DDBJ databases">
        <title>Next Generation Sequencing and Analysis of the Genome of Puccinia sorghi L Schw, the Causal Agent of Maize Common Rust.</title>
        <authorList>
            <person name="Rochi L."/>
            <person name="Burguener G."/>
            <person name="Darino M."/>
            <person name="Turjanski A."/>
            <person name="Kreff E."/>
            <person name="Dieguez M.J."/>
            <person name="Sacco F."/>
        </authorList>
    </citation>
    <scope>NUCLEOTIDE SEQUENCE [LARGE SCALE GENOMIC DNA]</scope>
    <source>
        <strain evidence="2 3">RO10H11247</strain>
    </source>
</reference>
<keyword evidence="1" id="KW-1133">Transmembrane helix</keyword>
<dbReference type="EMBL" id="LAVV01010199">
    <property type="protein sequence ID" value="KNZ49404.1"/>
    <property type="molecule type" value="Genomic_DNA"/>
</dbReference>
<comment type="caution">
    <text evidence="2">The sequence shown here is derived from an EMBL/GenBank/DDBJ whole genome shotgun (WGS) entry which is preliminary data.</text>
</comment>
<organism evidence="2 3">
    <name type="scientific">Puccinia sorghi</name>
    <dbReference type="NCBI Taxonomy" id="27349"/>
    <lineage>
        <taxon>Eukaryota</taxon>
        <taxon>Fungi</taxon>
        <taxon>Dikarya</taxon>
        <taxon>Basidiomycota</taxon>
        <taxon>Pucciniomycotina</taxon>
        <taxon>Pucciniomycetes</taxon>
        <taxon>Pucciniales</taxon>
        <taxon>Pucciniaceae</taxon>
        <taxon>Puccinia</taxon>
    </lineage>
</organism>
<dbReference type="Proteomes" id="UP000037035">
    <property type="component" value="Unassembled WGS sequence"/>
</dbReference>
<dbReference type="VEuPathDB" id="FungiDB:VP01_5030g1"/>
<evidence type="ECO:0000313" key="3">
    <source>
        <dbReference type="Proteomes" id="UP000037035"/>
    </source>
</evidence>
<name>A0A0L6ULL2_9BASI</name>
<feature type="transmembrane region" description="Helical" evidence="1">
    <location>
        <begin position="136"/>
        <end position="158"/>
    </location>
</feature>
<feature type="transmembrane region" description="Helical" evidence="1">
    <location>
        <begin position="72"/>
        <end position="91"/>
    </location>
</feature>
<keyword evidence="1" id="KW-0812">Transmembrane</keyword>
<gene>
    <name evidence="2" type="ORF">VP01_5030g1</name>
</gene>
<evidence type="ECO:0000313" key="2">
    <source>
        <dbReference type="EMBL" id="KNZ49404.1"/>
    </source>
</evidence>
<dbReference type="AlphaFoldDB" id="A0A0L6ULL2"/>